<evidence type="ECO:0000256" key="1">
    <source>
        <dbReference type="SAM" id="Phobius"/>
    </source>
</evidence>
<reference evidence="2" key="1">
    <citation type="journal article" date="2023" name="PLoS Negl. Trop. Dis.">
        <title>A genome sequence for Biomphalaria pfeifferi, the major vector snail for the human-infecting parasite Schistosoma mansoni.</title>
        <authorList>
            <person name="Bu L."/>
            <person name="Lu L."/>
            <person name="Laidemitt M.R."/>
            <person name="Zhang S.M."/>
            <person name="Mutuku M."/>
            <person name="Mkoji G."/>
            <person name="Steinauer M."/>
            <person name="Loker E.S."/>
        </authorList>
    </citation>
    <scope>NUCLEOTIDE SEQUENCE</scope>
    <source>
        <strain evidence="2">KasaAsao</strain>
    </source>
</reference>
<reference evidence="2" key="2">
    <citation type="submission" date="2023-04" db="EMBL/GenBank/DDBJ databases">
        <authorList>
            <person name="Bu L."/>
            <person name="Lu L."/>
            <person name="Laidemitt M.R."/>
            <person name="Zhang S.M."/>
            <person name="Mutuku M."/>
            <person name="Mkoji G."/>
            <person name="Steinauer M."/>
            <person name="Loker E.S."/>
        </authorList>
    </citation>
    <scope>NUCLEOTIDE SEQUENCE</scope>
    <source>
        <strain evidence="2">KasaAsao</strain>
        <tissue evidence="2">Whole Snail</tissue>
    </source>
</reference>
<dbReference type="Proteomes" id="UP001233172">
    <property type="component" value="Unassembled WGS sequence"/>
</dbReference>
<accession>A0AAD8B8S5</accession>
<name>A0AAD8B8S5_BIOPF</name>
<dbReference type="AlphaFoldDB" id="A0AAD8B8S5"/>
<keyword evidence="3" id="KW-1185">Reference proteome</keyword>
<keyword evidence="1" id="KW-0812">Transmembrane</keyword>
<dbReference type="EMBL" id="JASAOG010000118">
    <property type="protein sequence ID" value="KAK0050098.1"/>
    <property type="molecule type" value="Genomic_DNA"/>
</dbReference>
<evidence type="ECO:0000313" key="3">
    <source>
        <dbReference type="Proteomes" id="UP001233172"/>
    </source>
</evidence>
<feature type="transmembrane region" description="Helical" evidence="1">
    <location>
        <begin position="6"/>
        <end position="30"/>
    </location>
</feature>
<keyword evidence="1" id="KW-0472">Membrane</keyword>
<comment type="caution">
    <text evidence="2">The sequence shown here is derived from an EMBL/GenBank/DDBJ whole genome shotgun (WGS) entry which is preliminary data.</text>
</comment>
<protein>
    <submittedName>
        <fullName evidence="2">Uncharacterized protein</fullName>
    </submittedName>
</protein>
<proteinExistence type="predicted"/>
<gene>
    <name evidence="2" type="ORF">Bpfe_020479</name>
</gene>
<sequence>MIDNIFFSFLLNMVAAIFFCLVLALAYVWLNGHLTDDPDNTTENWLNHLSETTETRRGTESSLPSTCENLKKVQLWNDTATEISDLGAGQYKSMSYHFKPINSAKKTKFQYQNGNCKLVNQDGQLRTMNTVYQDEHPVTSQENASLCLGKTCEEIGEHFIQVKVRDGRCISRRETVTHT</sequence>
<organism evidence="2 3">
    <name type="scientific">Biomphalaria pfeifferi</name>
    <name type="common">Bloodfluke planorb</name>
    <name type="synonym">Freshwater snail</name>
    <dbReference type="NCBI Taxonomy" id="112525"/>
    <lineage>
        <taxon>Eukaryota</taxon>
        <taxon>Metazoa</taxon>
        <taxon>Spiralia</taxon>
        <taxon>Lophotrochozoa</taxon>
        <taxon>Mollusca</taxon>
        <taxon>Gastropoda</taxon>
        <taxon>Heterobranchia</taxon>
        <taxon>Euthyneura</taxon>
        <taxon>Panpulmonata</taxon>
        <taxon>Hygrophila</taxon>
        <taxon>Lymnaeoidea</taxon>
        <taxon>Planorbidae</taxon>
        <taxon>Biomphalaria</taxon>
    </lineage>
</organism>
<evidence type="ECO:0000313" key="2">
    <source>
        <dbReference type="EMBL" id="KAK0050098.1"/>
    </source>
</evidence>
<keyword evidence="1" id="KW-1133">Transmembrane helix</keyword>